<dbReference type="Gene3D" id="3.30.40.10">
    <property type="entry name" value="Zinc/RING finger domain, C3HC4 (zinc finger)"/>
    <property type="match status" value="2"/>
</dbReference>
<proteinExistence type="predicted"/>
<evidence type="ECO:0000313" key="6">
    <source>
        <dbReference type="Proteomes" id="UP000887574"/>
    </source>
</evidence>
<evidence type="ECO:0000313" key="7">
    <source>
        <dbReference type="WBParaSite" id="jg12962"/>
    </source>
</evidence>
<dbReference type="InterPro" id="IPR001841">
    <property type="entry name" value="Znf_RING"/>
</dbReference>
<dbReference type="PROSITE" id="PS50089">
    <property type="entry name" value="ZF_RING_2"/>
    <property type="match status" value="2"/>
</dbReference>
<dbReference type="Proteomes" id="UP000887574">
    <property type="component" value="Unplaced"/>
</dbReference>
<feature type="transmembrane region" description="Helical" evidence="4">
    <location>
        <begin position="402"/>
        <end position="423"/>
    </location>
</feature>
<feature type="domain" description="RING-type" evidence="5">
    <location>
        <begin position="255"/>
        <end position="298"/>
    </location>
</feature>
<dbReference type="InterPro" id="IPR013083">
    <property type="entry name" value="Znf_RING/FYVE/PHD"/>
</dbReference>
<dbReference type="SUPFAM" id="SSF57850">
    <property type="entry name" value="RING/U-box"/>
    <property type="match status" value="2"/>
</dbReference>
<keyword evidence="4" id="KW-1133">Transmembrane helix</keyword>
<keyword evidence="6" id="KW-1185">Reference proteome</keyword>
<organism evidence="6 7">
    <name type="scientific">Ditylenchus dipsaci</name>
    <dbReference type="NCBI Taxonomy" id="166011"/>
    <lineage>
        <taxon>Eukaryota</taxon>
        <taxon>Metazoa</taxon>
        <taxon>Ecdysozoa</taxon>
        <taxon>Nematoda</taxon>
        <taxon>Chromadorea</taxon>
        <taxon>Rhabditida</taxon>
        <taxon>Tylenchina</taxon>
        <taxon>Tylenchomorpha</taxon>
        <taxon>Sphaerularioidea</taxon>
        <taxon>Anguinidae</taxon>
        <taxon>Anguininae</taxon>
        <taxon>Ditylenchus</taxon>
    </lineage>
</organism>
<reference evidence="7" key="1">
    <citation type="submission" date="2022-11" db="UniProtKB">
        <authorList>
            <consortium name="WormBaseParasite"/>
        </authorList>
    </citation>
    <scope>IDENTIFICATION</scope>
</reference>
<keyword evidence="4" id="KW-0812">Transmembrane</keyword>
<sequence length="460" mass="51530">MKSCIAEFSDGRRSASLLKEIRSNIETESKCQICWELSIGPIICNLCGNNVGCSKCVNKLFTTLSPTAKCPLCNANWQRAPQNLANTSLWIGHCPNRALAGILNQMNQNLDIEEPICSNHQTIKPLPVPCQAIPKSLPLKHFIWELGPFPDIIPMILPSCEPENDITRKRLDARDFNVSLHTYPLGEAHNFVLHLYILLLPLLFGYAWLTINQKKVLEAQKKCAMDPNISRLPNNHESSVLLSEIKKIIEIEPKCQICWELSIGPIICNLCGNNVGCSKCVNKLFTTLSPTAKCPLCNADWQRAAQDLTNTSLWIGHYPNRDLAGTLDQINQATCSTIPAIKPNLTRHILPKSVPETGSSSEPGPPPDVQMLPMAQPTDPLESNKIDKTFSPTEAHNFVRPLYILLLSLIFGSACLVTNQTAWHCEKPICWYYFFEYKRRCVPGDFTRNRLDPNKTATDM</sequence>
<dbReference type="GO" id="GO:0008270">
    <property type="term" value="F:zinc ion binding"/>
    <property type="evidence" value="ECO:0007669"/>
    <property type="project" value="UniProtKB-KW"/>
</dbReference>
<dbReference type="SMART" id="SM00184">
    <property type="entry name" value="RING"/>
    <property type="match status" value="2"/>
</dbReference>
<feature type="domain" description="RING-type" evidence="5">
    <location>
        <begin position="31"/>
        <end position="74"/>
    </location>
</feature>
<dbReference type="PANTHER" id="PTHR21578:SF9">
    <property type="entry name" value="RING-TYPE DOMAIN-CONTAINING PROTEIN"/>
    <property type="match status" value="1"/>
</dbReference>
<protein>
    <submittedName>
        <fullName evidence="7">RING-type domain-containing protein</fullName>
    </submittedName>
</protein>
<feature type="transmembrane region" description="Helical" evidence="4">
    <location>
        <begin position="191"/>
        <end position="211"/>
    </location>
</feature>
<dbReference type="WBParaSite" id="jg12962">
    <property type="protein sequence ID" value="jg12962"/>
    <property type="gene ID" value="jg12962"/>
</dbReference>
<keyword evidence="4" id="KW-0472">Membrane</keyword>
<keyword evidence="1 3" id="KW-0863">Zinc-finger</keyword>
<evidence type="ECO:0000259" key="5">
    <source>
        <dbReference type="PROSITE" id="PS50089"/>
    </source>
</evidence>
<dbReference type="PANTHER" id="PTHR21578">
    <property type="entry name" value="PROTEIN CBG03826"/>
    <property type="match status" value="1"/>
</dbReference>
<dbReference type="AlphaFoldDB" id="A0A915CWF6"/>
<evidence type="ECO:0000256" key="2">
    <source>
        <dbReference type="ARBA" id="ARBA00022833"/>
    </source>
</evidence>
<evidence type="ECO:0000256" key="3">
    <source>
        <dbReference type="PROSITE-ProRule" id="PRU00175"/>
    </source>
</evidence>
<name>A0A915CWF6_9BILA</name>
<evidence type="ECO:0000256" key="1">
    <source>
        <dbReference type="ARBA" id="ARBA00022771"/>
    </source>
</evidence>
<keyword evidence="2" id="KW-0862">Zinc</keyword>
<evidence type="ECO:0000256" key="4">
    <source>
        <dbReference type="SAM" id="Phobius"/>
    </source>
</evidence>
<keyword evidence="1 3" id="KW-0479">Metal-binding</keyword>
<accession>A0A915CWF6</accession>